<sequence>MPLPESVKDILAGTSGGIAQVLVGQPFDIVKVRVQTAPPGRYSGIVECIGDIFKKGGVTAFYKGTELPLIGVGACVSIQFGVVQYIKRIFQNQNMAVHGKKGLHLTQSQLYLSGAAGGIANSVIAGPIEHVRIRLQTQQTAIYSGPFDCLRQMKAQGGITGVFRGFSPTLIREGHGMGIYFLTYDYIVQQTMKKQHLEHRSQLSPTVPLLAGATAGLVLWLAVYPIDVIKSYMQTDALLPSERRFRGMSDVVRHVYATSGVGGFFRGIVPTLIRAPFANGATFLAFELALHELSRF</sequence>
<dbReference type="PANTHER" id="PTHR45624:SF12">
    <property type="entry name" value="MITOCHONDRIAL ORNITHINE TRANSPORTER 1"/>
    <property type="match status" value="1"/>
</dbReference>
<evidence type="ECO:0000256" key="7">
    <source>
        <dbReference type="ARBA" id="ARBA00023128"/>
    </source>
</evidence>
<dbReference type="InterPro" id="IPR018108">
    <property type="entry name" value="MCP_transmembrane"/>
</dbReference>
<reference evidence="11 12" key="1">
    <citation type="journal article" date="2020" name="Elife">
        <title>Loss of centromere function drives karyotype evolution in closely related Malassezia species.</title>
        <authorList>
            <person name="Sankaranarayanan S.R."/>
            <person name="Ianiri G."/>
            <person name="Coelho M.A."/>
            <person name="Reza M.H."/>
            <person name="Thimmappa B.C."/>
            <person name="Ganguly P."/>
            <person name="Vadnala R.N."/>
            <person name="Sun S."/>
            <person name="Siddharthan R."/>
            <person name="Tellgren-Roth C."/>
            <person name="Dawson T.L."/>
            <person name="Heitman J."/>
            <person name="Sanyal K."/>
        </authorList>
    </citation>
    <scope>NUCLEOTIDE SEQUENCE [LARGE SCALE GENOMIC DNA]</scope>
    <source>
        <strain evidence="11">CBS14141</strain>
    </source>
</reference>
<keyword evidence="8 9" id="KW-0472">Membrane</keyword>
<evidence type="ECO:0000256" key="4">
    <source>
        <dbReference type="ARBA" id="ARBA00022692"/>
    </source>
</evidence>
<keyword evidence="5" id="KW-0677">Repeat</keyword>
<dbReference type="PROSITE" id="PS50920">
    <property type="entry name" value="SOLCAR"/>
    <property type="match status" value="3"/>
</dbReference>
<dbReference type="PANTHER" id="PTHR45624">
    <property type="entry name" value="MITOCHONDRIAL BASIC AMINO ACIDS TRANSPORTER-RELATED"/>
    <property type="match status" value="1"/>
</dbReference>
<dbReference type="EMBL" id="CP046234">
    <property type="protein sequence ID" value="WFD46048.1"/>
    <property type="molecule type" value="Genomic_DNA"/>
</dbReference>
<feature type="repeat" description="Solcar" evidence="9">
    <location>
        <begin position="108"/>
        <end position="190"/>
    </location>
</feature>
<keyword evidence="3 10" id="KW-0813">Transport</keyword>
<organism evidence="11 12">
    <name type="scientific">Malassezia furfur</name>
    <name type="common">Pityriasis versicolor infection agent</name>
    <name type="synonym">Pityrosporum furfur</name>
    <dbReference type="NCBI Taxonomy" id="55194"/>
    <lineage>
        <taxon>Eukaryota</taxon>
        <taxon>Fungi</taxon>
        <taxon>Dikarya</taxon>
        <taxon>Basidiomycota</taxon>
        <taxon>Ustilaginomycotina</taxon>
        <taxon>Malasseziomycetes</taxon>
        <taxon>Malasseziales</taxon>
        <taxon>Malasseziaceae</taxon>
        <taxon>Malassezia</taxon>
    </lineage>
</organism>
<protein>
    <submittedName>
        <fullName evidence="11">Uncharacterized protein</fullName>
    </submittedName>
</protein>
<evidence type="ECO:0000313" key="12">
    <source>
        <dbReference type="Proteomes" id="UP000818624"/>
    </source>
</evidence>
<evidence type="ECO:0000256" key="10">
    <source>
        <dbReference type="RuleBase" id="RU000488"/>
    </source>
</evidence>
<gene>
    <name evidence="11" type="ORF">GLX27_000676</name>
</gene>
<name>A0ABY8EK96_MALFU</name>
<proteinExistence type="inferred from homology"/>
<evidence type="ECO:0000256" key="8">
    <source>
        <dbReference type="ARBA" id="ARBA00023136"/>
    </source>
</evidence>
<evidence type="ECO:0000256" key="1">
    <source>
        <dbReference type="ARBA" id="ARBA00004225"/>
    </source>
</evidence>
<evidence type="ECO:0000256" key="9">
    <source>
        <dbReference type="PROSITE-ProRule" id="PRU00282"/>
    </source>
</evidence>
<evidence type="ECO:0000256" key="5">
    <source>
        <dbReference type="ARBA" id="ARBA00022737"/>
    </source>
</evidence>
<accession>A0ABY8EK96</accession>
<dbReference type="InterPro" id="IPR023395">
    <property type="entry name" value="MCP_dom_sf"/>
</dbReference>
<evidence type="ECO:0000256" key="2">
    <source>
        <dbReference type="ARBA" id="ARBA00006375"/>
    </source>
</evidence>
<feature type="repeat" description="Solcar" evidence="9">
    <location>
        <begin position="203"/>
        <end position="292"/>
    </location>
</feature>
<evidence type="ECO:0000256" key="6">
    <source>
        <dbReference type="ARBA" id="ARBA00022989"/>
    </source>
</evidence>
<keyword evidence="4 9" id="KW-0812">Transmembrane</keyword>
<evidence type="ECO:0000256" key="3">
    <source>
        <dbReference type="ARBA" id="ARBA00022448"/>
    </source>
</evidence>
<dbReference type="InterPro" id="IPR050567">
    <property type="entry name" value="Mitochondrial_Carrier"/>
</dbReference>
<dbReference type="Pfam" id="PF00153">
    <property type="entry name" value="Mito_carr"/>
    <property type="match status" value="3"/>
</dbReference>
<comment type="subcellular location">
    <subcellularLocation>
        <location evidence="1">Mitochondrion membrane</location>
        <topology evidence="1">Multi-pass membrane protein</topology>
    </subcellularLocation>
</comment>
<comment type="similarity">
    <text evidence="2 10">Belongs to the mitochondrial carrier (TC 2.A.29) family.</text>
</comment>
<keyword evidence="7" id="KW-0496">Mitochondrion</keyword>
<keyword evidence="6" id="KW-1133">Transmembrane helix</keyword>
<evidence type="ECO:0000313" key="11">
    <source>
        <dbReference type="EMBL" id="WFD46048.1"/>
    </source>
</evidence>
<dbReference type="Proteomes" id="UP000818624">
    <property type="component" value="Chromosome 1"/>
</dbReference>
<feature type="repeat" description="Solcar" evidence="9">
    <location>
        <begin position="7"/>
        <end position="89"/>
    </location>
</feature>
<dbReference type="SUPFAM" id="SSF103506">
    <property type="entry name" value="Mitochondrial carrier"/>
    <property type="match status" value="1"/>
</dbReference>
<keyword evidence="12" id="KW-1185">Reference proteome</keyword>
<dbReference type="Gene3D" id="1.50.40.10">
    <property type="entry name" value="Mitochondrial carrier domain"/>
    <property type="match status" value="2"/>
</dbReference>